<dbReference type="Pfam" id="PF12539">
    <property type="entry name" value="Csm1"/>
    <property type="match status" value="1"/>
</dbReference>
<dbReference type="PANTHER" id="PTHR28006:SF1">
    <property type="entry name" value="MONOPOLIN COMPLEX SUBUNIT CSM1"/>
    <property type="match status" value="1"/>
</dbReference>
<evidence type="ECO:0000256" key="1">
    <source>
        <dbReference type="SAM" id="Coils"/>
    </source>
</evidence>
<keyword evidence="1" id="KW-0175">Coiled coil</keyword>
<dbReference type="AlphaFoldDB" id="A0AAE0UCC3"/>
<evidence type="ECO:0000259" key="3">
    <source>
        <dbReference type="Pfam" id="PF12539"/>
    </source>
</evidence>
<feature type="region of interest" description="Disordered" evidence="2">
    <location>
        <begin position="172"/>
        <end position="212"/>
    </location>
</feature>
<feature type="region of interest" description="Disordered" evidence="2">
    <location>
        <begin position="232"/>
        <end position="338"/>
    </location>
</feature>
<gene>
    <name evidence="4" type="ORF">B0T20DRAFT_211103</name>
</gene>
<dbReference type="GO" id="GO:0033551">
    <property type="term" value="C:monopolin complex"/>
    <property type="evidence" value="ECO:0007669"/>
    <property type="project" value="InterPro"/>
</dbReference>
<feature type="compositionally biased region" description="Polar residues" evidence="2">
    <location>
        <begin position="24"/>
        <end position="54"/>
    </location>
</feature>
<feature type="coiled-coil region" evidence="1">
    <location>
        <begin position="347"/>
        <end position="438"/>
    </location>
</feature>
<dbReference type="GO" id="GO:0045144">
    <property type="term" value="P:meiotic sister chromatid segregation"/>
    <property type="evidence" value="ECO:0007669"/>
    <property type="project" value="TreeGrafter"/>
</dbReference>
<keyword evidence="5" id="KW-1185">Reference proteome</keyword>
<reference evidence="4" key="1">
    <citation type="journal article" date="2023" name="Mol. Phylogenet. Evol.">
        <title>Genome-scale phylogeny and comparative genomics of the fungal order Sordariales.</title>
        <authorList>
            <person name="Hensen N."/>
            <person name="Bonometti L."/>
            <person name="Westerberg I."/>
            <person name="Brannstrom I.O."/>
            <person name="Guillou S."/>
            <person name="Cros-Aarteil S."/>
            <person name="Calhoun S."/>
            <person name="Haridas S."/>
            <person name="Kuo A."/>
            <person name="Mondo S."/>
            <person name="Pangilinan J."/>
            <person name="Riley R."/>
            <person name="LaButti K."/>
            <person name="Andreopoulos B."/>
            <person name="Lipzen A."/>
            <person name="Chen C."/>
            <person name="Yan M."/>
            <person name="Daum C."/>
            <person name="Ng V."/>
            <person name="Clum A."/>
            <person name="Steindorff A."/>
            <person name="Ohm R.A."/>
            <person name="Martin F."/>
            <person name="Silar P."/>
            <person name="Natvig D.O."/>
            <person name="Lalanne C."/>
            <person name="Gautier V."/>
            <person name="Ament-Velasquez S.L."/>
            <person name="Kruys A."/>
            <person name="Hutchinson M.I."/>
            <person name="Powell A.J."/>
            <person name="Barry K."/>
            <person name="Miller A.N."/>
            <person name="Grigoriev I.V."/>
            <person name="Debuchy R."/>
            <person name="Gladieux P."/>
            <person name="Hiltunen Thoren M."/>
            <person name="Johannesson H."/>
        </authorList>
    </citation>
    <scope>NUCLEOTIDE SEQUENCE</scope>
    <source>
        <strain evidence="4">FGSC 1904</strain>
    </source>
</reference>
<reference evidence="4" key="2">
    <citation type="submission" date="2023-07" db="EMBL/GenBank/DDBJ databases">
        <authorList>
            <consortium name="Lawrence Berkeley National Laboratory"/>
            <person name="Haridas S."/>
            <person name="Hensen N."/>
            <person name="Bonometti L."/>
            <person name="Westerberg I."/>
            <person name="Brannstrom I.O."/>
            <person name="Guillou S."/>
            <person name="Cros-Aarteil S."/>
            <person name="Calhoun S."/>
            <person name="Kuo A."/>
            <person name="Mondo S."/>
            <person name="Pangilinan J."/>
            <person name="Riley R."/>
            <person name="LaButti K."/>
            <person name="Andreopoulos B."/>
            <person name="Lipzen A."/>
            <person name="Chen C."/>
            <person name="Yanf M."/>
            <person name="Daum C."/>
            <person name="Ng V."/>
            <person name="Clum A."/>
            <person name="Steindorff A."/>
            <person name="Ohm R."/>
            <person name="Martin F."/>
            <person name="Silar P."/>
            <person name="Natvig D."/>
            <person name="Lalanne C."/>
            <person name="Gautier V."/>
            <person name="Ament-velasquez S.L."/>
            <person name="Kruys A."/>
            <person name="Hutchinson M.I."/>
            <person name="Powell A.J."/>
            <person name="Barry K."/>
            <person name="Miller A.N."/>
            <person name="Grigoriev I.V."/>
            <person name="Debuchy R."/>
            <person name="Gladieux P."/>
            <person name="Thoren M.H."/>
            <person name="Johannesson H."/>
        </authorList>
    </citation>
    <scope>NUCLEOTIDE SEQUENCE</scope>
    <source>
        <strain evidence="4">FGSC 1904</strain>
    </source>
</reference>
<feature type="compositionally biased region" description="Low complexity" evidence="2">
    <location>
        <begin position="187"/>
        <end position="197"/>
    </location>
</feature>
<feature type="compositionally biased region" description="Low complexity" evidence="2">
    <location>
        <begin position="117"/>
        <end position="145"/>
    </location>
</feature>
<dbReference type="EMBL" id="JAUTDP010000006">
    <property type="protein sequence ID" value="KAK3398545.1"/>
    <property type="molecule type" value="Genomic_DNA"/>
</dbReference>
<dbReference type="Proteomes" id="UP001281003">
    <property type="component" value="Unassembled WGS sequence"/>
</dbReference>
<evidence type="ECO:0000256" key="2">
    <source>
        <dbReference type="SAM" id="MobiDB-lite"/>
    </source>
</evidence>
<protein>
    <submittedName>
        <fullName evidence="4">MAM1 protein</fullName>
    </submittedName>
</protein>
<evidence type="ECO:0000313" key="5">
    <source>
        <dbReference type="Proteomes" id="UP001281003"/>
    </source>
</evidence>
<dbReference type="GO" id="GO:0051315">
    <property type="term" value="P:attachment of mitotic spindle microtubules to kinetochore"/>
    <property type="evidence" value="ECO:0007669"/>
    <property type="project" value="TreeGrafter"/>
</dbReference>
<proteinExistence type="predicted"/>
<dbReference type="GO" id="GO:0034506">
    <property type="term" value="C:chromosome, centromeric core domain"/>
    <property type="evidence" value="ECO:0007669"/>
    <property type="project" value="TreeGrafter"/>
</dbReference>
<feature type="region of interest" description="Disordered" evidence="2">
    <location>
        <begin position="1"/>
        <end position="145"/>
    </location>
</feature>
<dbReference type="GO" id="GO:0005730">
    <property type="term" value="C:nucleolus"/>
    <property type="evidence" value="ECO:0007669"/>
    <property type="project" value="TreeGrafter"/>
</dbReference>
<organism evidence="4 5">
    <name type="scientific">Sordaria brevicollis</name>
    <dbReference type="NCBI Taxonomy" id="83679"/>
    <lineage>
        <taxon>Eukaryota</taxon>
        <taxon>Fungi</taxon>
        <taxon>Dikarya</taxon>
        <taxon>Ascomycota</taxon>
        <taxon>Pezizomycotina</taxon>
        <taxon>Sordariomycetes</taxon>
        <taxon>Sordariomycetidae</taxon>
        <taxon>Sordariales</taxon>
        <taxon>Sordariaceae</taxon>
        <taxon>Sordaria</taxon>
    </lineage>
</organism>
<dbReference type="InterPro" id="IPR040349">
    <property type="entry name" value="Csm1/Pcs1"/>
</dbReference>
<dbReference type="FunFam" id="3.90.1150.80:FF:000001">
    <property type="entry name" value="Chromosome segregation protein (Pcs1)"/>
    <property type="match status" value="1"/>
</dbReference>
<feature type="compositionally biased region" description="Acidic residues" evidence="2">
    <location>
        <begin position="279"/>
        <end position="294"/>
    </location>
</feature>
<feature type="compositionally biased region" description="Low complexity" evidence="2">
    <location>
        <begin position="61"/>
        <end position="95"/>
    </location>
</feature>
<dbReference type="InterPro" id="IPR020981">
    <property type="entry name" value="Csm1/Pcs1_C"/>
</dbReference>
<accession>A0AAE0UCC3</accession>
<dbReference type="GO" id="GO:1990644">
    <property type="term" value="F:microtubule site clamp"/>
    <property type="evidence" value="ECO:0007669"/>
    <property type="project" value="TreeGrafter"/>
</dbReference>
<feature type="compositionally biased region" description="Polar residues" evidence="2">
    <location>
        <begin position="324"/>
        <end position="334"/>
    </location>
</feature>
<dbReference type="CDD" id="cd23787">
    <property type="entry name" value="RWD_CSM1"/>
    <property type="match status" value="1"/>
</dbReference>
<dbReference type="InterPro" id="IPR038608">
    <property type="entry name" value="Csm1/Pcs1_C_sf"/>
</dbReference>
<feature type="domain" description="Monopolin complex subunit Csm1/Pcs1 C-terminal" evidence="3">
    <location>
        <begin position="506"/>
        <end position="604"/>
    </location>
</feature>
<dbReference type="PANTHER" id="PTHR28006">
    <property type="entry name" value="MONOPOLIN COMPLEX SUBUNIT CSM1"/>
    <property type="match status" value="1"/>
</dbReference>
<dbReference type="GO" id="GO:0072686">
    <property type="term" value="C:mitotic spindle"/>
    <property type="evidence" value="ECO:0007669"/>
    <property type="project" value="TreeGrafter"/>
</dbReference>
<sequence length="624" mass="67123">MSRAQRGTHLLGLVDSDSEDGLSGPTSTRFGSSKAATKTKQISTITKPTKSILKQQPVPPSSATKPTAASTAKQATTKPTTTTTTRTKQQQSKASGAGAGTMAPAKRKTAVASTPSVANKRTAAAATVAASASKVTKASAQKPKRLTAVQKAALARAALQESSGNVVAATPSTVGKATRASGRTKRGAAAAVAAMAPVEEETETTTGPNETMMEEDTTMHDVTAVTVEVEEAPKETTTTRATRGRPRRADAAGAVAETPMSTATTTRGGRGRKKKVEEPVVEEEETTQQDEVTEEITHEETQLEEEEEESLPIPGAWRSGPSVPASTSRKSSSLGLGFKTHTANSDEVELRRKLGEMTQKYEALELKYRDLREVAVKEAERNFDRLRKQSEERTAASDQLIAALKSELSSHKEAARENARVQKQLEASESQLFTLNAKVAELTSSLTKSKTEINALNIKLTASRQAEAAAVAKIGQPQMPGSAIKNKQNGNRVNTEAIAQATQQAQLKEDLYSDLTGLIVRGVKRDQQSGEDVYDCIQTGKNGTLHFKLAHISANTAHVDADETTQIFDEDQFHYMPQLDTNRDRALIDLLPDYLVEEITFPRQHAAKFYSRVNKALTETVQQA</sequence>
<name>A0AAE0UCC3_SORBR</name>
<dbReference type="Gene3D" id="3.90.1150.80">
    <property type="match status" value="1"/>
</dbReference>
<comment type="caution">
    <text evidence="4">The sequence shown here is derived from an EMBL/GenBank/DDBJ whole genome shotgun (WGS) entry which is preliminary data.</text>
</comment>
<evidence type="ECO:0000313" key="4">
    <source>
        <dbReference type="EMBL" id="KAK3398545.1"/>
    </source>
</evidence>